<evidence type="ECO:0000313" key="1">
    <source>
        <dbReference type="EMBL" id="GME95415.1"/>
    </source>
</evidence>
<sequence>MFGSKALFVEFFYEDPPNGYFSPEYPIIGGTGTNFNNLKKSTDDLYLNIKFLKKLDKVDKINIIFSGEIKITFEHQYTVQRWSIQYNRYVTETRTEILTESLSLFNFTQTVFNNRNSTFQQDQIIKLNFNEFKFPFDKFYLPSSYEFSNSTWKLSINYGLTCDLQRSTSIFHKNYKEYLNLNYQSGNYLDLSRNLNYLYSNSGLIGSNSHVFKKKPKKFILDEGTTLIENPLNASHRHTRIFRSIFNNNYKNSNYKNLTKDIDLILKFKPNNFNNNLNNSFDISKNFISQLGFLRIETSSILNNNLVPDFIINKKSTELGKFHFKYLKIFMIDNLNLHFITILI</sequence>
<proteinExistence type="predicted"/>
<evidence type="ECO:0000313" key="2">
    <source>
        <dbReference type="Proteomes" id="UP001165101"/>
    </source>
</evidence>
<organism evidence="1 2">
    <name type="scientific">Candida boidinii</name>
    <name type="common">Yeast</name>
    <dbReference type="NCBI Taxonomy" id="5477"/>
    <lineage>
        <taxon>Eukaryota</taxon>
        <taxon>Fungi</taxon>
        <taxon>Dikarya</taxon>
        <taxon>Ascomycota</taxon>
        <taxon>Saccharomycotina</taxon>
        <taxon>Pichiomycetes</taxon>
        <taxon>Pichiales</taxon>
        <taxon>Pichiaceae</taxon>
        <taxon>Ogataea</taxon>
        <taxon>Ogataea/Candida clade</taxon>
    </lineage>
</organism>
<protein>
    <submittedName>
        <fullName evidence="1">Unnamed protein product</fullName>
    </submittedName>
</protein>
<dbReference type="Proteomes" id="UP001165101">
    <property type="component" value="Unassembled WGS sequence"/>
</dbReference>
<keyword evidence="2" id="KW-1185">Reference proteome</keyword>
<dbReference type="EMBL" id="BSXV01002295">
    <property type="protein sequence ID" value="GME95415.1"/>
    <property type="molecule type" value="Genomic_DNA"/>
</dbReference>
<reference evidence="1" key="1">
    <citation type="submission" date="2023-04" db="EMBL/GenBank/DDBJ databases">
        <title>Candida boidinii NBRC 1967.</title>
        <authorList>
            <person name="Ichikawa N."/>
            <person name="Sato H."/>
            <person name="Tonouchi N."/>
        </authorList>
    </citation>
    <scope>NUCLEOTIDE SEQUENCE</scope>
    <source>
        <strain evidence="1">NBRC 1967</strain>
    </source>
</reference>
<comment type="caution">
    <text evidence="1">The sequence shown here is derived from an EMBL/GenBank/DDBJ whole genome shotgun (WGS) entry which is preliminary data.</text>
</comment>
<gene>
    <name evidence="1" type="ORF">Cboi01_000389300</name>
</gene>
<accession>A0ACB5TV66</accession>
<name>A0ACB5TV66_CANBO</name>